<evidence type="ECO:0000256" key="2">
    <source>
        <dbReference type="ARBA" id="ARBA00004370"/>
    </source>
</evidence>
<feature type="domain" description="HAMP" evidence="13">
    <location>
        <begin position="60"/>
        <end position="112"/>
    </location>
</feature>
<dbReference type="PANTHER" id="PTHR24421:SF10">
    <property type="entry name" value="NITRATE_NITRITE SENSOR PROTEIN NARQ"/>
    <property type="match status" value="1"/>
</dbReference>
<dbReference type="CDD" id="cd06225">
    <property type="entry name" value="HAMP"/>
    <property type="match status" value="1"/>
</dbReference>
<accession>A0ABN1HGP0</accession>
<keyword evidence="15" id="KW-1185">Reference proteome</keyword>
<evidence type="ECO:0000256" key="4">
    <source>
        <dbReference type="ARBA" id="ARBA00022553"/>
    </source>
</evidence>
<evidence type="ECO:0000256" key="6">
    <source>
        <dbReference type="ARBA" id="ARBA00022692"/>
    </source>
</evidence>
<feature type="transmembrane region" description="Helical" evidence="12">
    <location>
        <begin position="7"/>
        <end position="29"/>
    </location>
</feature>
<dbReference type="Pfam" id="PF02518">
    <property type="entry name" value="HATPase_c"/>
    <property type="match status" value="1"/>
</dbReference>
<dbReference type="InterPro" id="IPR036890">
    <property type="entry name" value="HATPase_C_sf"/>
</dbReference>
<sequence length="330" mass="35209">MTSVSLYWRIFGLNAVVLGMATALLLWAPVTVSVPVLLTEAVILVGGLVVMLVANAALLRIGLAPLDRVTRLMTTVDLLRPGQRLPVRGGGEVAELVSTFNAMLERLEGERAASSARALLAQESERRRIAQELHDEVGQSMTAVLLALERAADEAPDPLRADLRQVQEITRESLDEVRRLVRRLRPGVLDDLGLVSAVTSLATEFATHTGLRVRRSFDADLPALDRETELVIYRVAQEGLTNAARHAEAQNVEVSLRGDGGGVVLEVSDDGRGIGAAQEGAGIRGMRERALLVGATLDIVPAAPAGTTPAGTTPAGTRIRLTVPVPRKQS</sequence>
<dbReference type="GO" id="GO:0016301">
    <property type="term" value="F:kinase activity"/>
    <property type="evidence" value="ECO:0007669"/>
    <property type="project" value="UniProtKB-KW"/>
</dbReference>
<dbReference type="EMBL" id="BAAAGU010000021">
    <property type="protein sequence ID" value="GAA0645708.1"/>
    <property type="molecule type" value="Genomic_DNA"/>
</dbReference>
<evidence type="ECO:0000256" key="7">
    <source>
        <dbReference type="ARBA" id="ARBA00022741"/>
    </source>
</evidence>
<dbReference type="Gene3D" id="1.20.5.1930">
    <property type="match status" value="1"/>
</dbReference>
<comment type="subcellular location">
    <subcellularLocation>
        <location evidence="2">Membrane</location>
    </subcellularLocation>
</comment>
<dbReference type="Pfam" id="PF07730">
    <property type="entry name" value="HisKA_3"/>
    <property type="match status" value="1"/>
</dbReference>
<evidence type="ECO:0000256" key="8">
    <source>
        <dbReference type="ARBA" id="ARBA00022777"/>
    </source>
</evidence>
<keyword evidence="10 12" id="KW-1133">Transmembrane helix</keyword>
<dbReference type="InterPro" id="IPR050482">
    <property type="entry name" value="Sensor_HK_TwoCompSys"/>
</dbReference>
<organism evidence="14 15">
    <name type="scientific">Streptomyces thermocarboxydovorans</name>
    <dbReference type="NCBI Taxonomy" id="59298"/>
    <lineage>
        <taxon>Bacteria</taxon>
        <taxon>Bacillati</taxon>
        <taxon>Actinomycetota</taxon>
        <taxon>Actinomycetes</taxon>
        <taxon>Kitasatosporales</taxon>
        <taxon>Streptomycetaceae</taxon>
        <taxon>Streptomyces</taxon>
    </lineage>
</organism>
<evidence type="ECO:0000256" key="3">
    <source>
        <dbReference type="ARBA" id="ARBA00012438"/>
    </source>
</evidence>
<keyword evidence="11" id="KW-0902">Two-component regulatory system</keyword>
<evidence type="ECO:0000256" key="10">
    <source>
        <dbReference type="ARBA" id="ARBA00022989"/>
    </source>
</evidence>
<comment type="catalytic activity">
    <reaction evidence="1">
        <text>ATP + protein L-histidine = ADP + protein N-phospho-L-histidine.</text>
        <dbReference type="EC" id="2.7.13.3"/>
    </reaction>
</comment>
<dbReference type="Proteomes" id="UP001500724">
    <property type="component" value="Unassembled WGS sequence"/>
</dbReference>
<comment type="caution">
    <text evidence="14">The sequence shown here is derived from an EMBL/GenBank/DDBJ whole genome shotgun (WGS) entry which is preliminary data.</text>
</comment>
<dbReference type="InterPro" id="IPR011712">
    <property type="entry name" value="Sig_transdc_His_kin_sub3_dim/P"/>
</dbReference>
<evidence type="ECO:0000256" key="1">
    <source>
        <dbReference type="ARBA" id="ARBA00000085"/>
    </source>
</evidence>
<keyword evidence="6 12" id="KW-0812">Transmembrane</keyword>
<keyword evidence="5" id="KW-0808">Transferase</keyword>
<dbReference type="SMART" id="SM00387">
    <property type="entry name" value="HATPase_c"/>
    <property type="match status" value="1"/>
</dbReference>
<evidence type="ECO:0000256" key="11">
    <source>
        <dbReference type="ARBA" id="ARBA00023012"/>
    </source>
</evidence>
<evidence type="ECO:0000256" key="5">
    <source>
        <dbReference type="ARBA" id="ARBA00022679"/>
    </source>
</evidence>
<proteinExistence type="predicted"/>
<dbReference type="InterPro" id="IPR003660">
    <property type="entry name" value="HAMP_dom"/>
</dbReference>
<keyword evidence="9" id="KW-0067">ATP-binding</keyword>
<name>A0ABN1HGP0_9ACTN</name>
<keyword evidence="8 14" id="KW-0418">Kinase</keyword>
<evidence type="ECO:0000259" key="13">
    <source>
        <dbReference type="PROSITE" id="PS50885"/>
    </source>
</evidence>
<protein>
    <recommendedName>
        <fullName evidence="3">histidine kinase</fullName>
        <ecNumber evidence="3">2.7.13.3</ecNumber>
    </recommendedName>
</protein>
<dbReference type="Gene3D" id="3.30.565.10">
    <property type="entry name" value="Histidine kinase-like ATPase, C-terminal domain"/>
    <property type="match status" value="1"/>
</dbReference>
<evidence type="ECO:0000313" key="15">
    <source>
        <dbReference type="Proteomes" id="UP001500724"/>
    </source>
</evidence>
<dbReference type="Pfam" id="PF00672">
    <property type="entry name" value="HAMP"/>
    <property type="match status" value="1"/>
</dbReference>
<keyword evidence="4" id="KW-0597">Phosphoprotein</keyword>
<keyword evidence="7" id="KW-0547">Nucleotide-binding</keyword>
<feature type="transmembrane region" description="Helical" evidence="12">
    <location>
        <begin position="41"/>
        <end position="63"/>
    </location>
</feature>
<gene>
    <name evidence="14" type="ORF">GCM10009535_24030</name>
</gene>
<dbReference type="SMART" id="SM00304">
    <property type="entry name" value="HAMP"/>
    <property type="match status" value="1"/>
</dbReference>
<dbReference type="CDD" id="cd16917">
    <property type="entry name" value="HATPase_UhpB-NarQ-NarX-like"/>
    <property type="match status" value="1"/>
</dbReference>
<dbReference type="EC" id="2.7.13.3" evidence="3"/>
<dbReference type="PROSITE" id="PS50885">
    <property type="entry name" value="HAMP"/>
    <property type="match status" value="1"/>
</dbReference>
<evidence type="ECO:0000256" key="12">
    <source>
        <dbReference type="SAM" id="Phobius"/>
    </source>
</evidence>
<evidence type="ECO:0000313" key="14">
    <source>
        <dbReference type="EMBL" id="GAA0645708.1"/>
    </source>
</evidence>
<dbReference type="PANTHER" id="PTHR24421">
    <property type="entry name" value="NITRATE/NITRITE SENSOR PROTEIN NARX-RELATED"/>
    <property type="match status" value="1"/>
</dbReference>
<evidence type="ECO:0000256" key="9">
    <source>
        <dbReference type="ARBA" id="ARBA00022840"/>
    </source>
</evidence>
<dbReference type="SUPFAM" id="SSF55874">
    <property type="entry name" value="ATPase domain of HSP90 chaperone/DNA topoisomerase II/histidine kinase"/>
    <property type="match status" value="1"/>
</dbReference>
<reference evidence="14 15" key="1">
    <citation type="journal article" date="2019" name="Int. J. Syst. Evol. Microbiol.">
        <title>The Global Catalogue of Microorganisms (GCM) 10K type strain sequencing project: providing services to taxonomists for standard genome sequencing and annotation.</title>
        <authorList>
            <consortium name="The Broad Institute Genomics Platform"/>
            <consortium name="The Broad Institute Genome Sequencing Center for Infectious Disease"/>
            <person name="Wu L."/>
            <person name="Ma J."/>
        </authorList>
    </citation>
    <scope>NUCLEOTIDE SEQUENCE [LARGE SCALE GENOMIC DNA]</scope>
    <source>
        <strain evidence="14 15">JCM 10367</strain>
    </source>
</reference>
<keyword evidence="12" id="KW-0472">Membrane</keyword>
<dbReference type="InterPro" id="IPR003594">
    <property type="entry name" value="HATPase_dom"/>
</dbReference>